<dbReference type="InterPro" id="IPR032834">
    <property type="entry name" value="NatK-like_C"/>
</dbReference>
<dbReference type="AlphaFoldDB" id="A0A4Y7RH67"/>
<dbReference type="GO" id="GO:0004673">
    <property type="term" value="F:protein histidine kinase activity"/>
    <property type="evidence" value="ECO:0007669"/>
    <property type="project" value="UniProtKB-EC"/>
</dbReference>
<feature type="transmembrane region" description="Helical" evidence="1">
    <location>
        <begin position="12"/>
        <end position="35"/>
    </location>
</feature>
<dbReference type="Gene3D" id="3.30.565.10">
    <property type="entry name" value="Histidine kinase-like ATPase, C-terminal domain"/>
    <property type="match status" value="1"/>
</dbReference>
<feature type="transmembrane region" description="Helical" evidence="1">
    <location>
        <begin position="360"/>
        <end position="382"/>
    </location>
</feature>
<keyword evidence="3" id="KW-0418">Kinase</keyword>
<dbReference type="CDD" id="cd16935">
    <property type="entry name" value="HATPase_AgrC-ComD-like"/>
    <property type="match status" value="1"/>
</dbReference>
<dbReference type="Pfam" id="PF14501">
    <property type="entry name" value="HATPase_c_5"/>
    <property type="match status" value="1"/>
</dbReference>
<gene>
    <name evidence="3" type="primary">dpiB</name>
    <name evidence="3" type="ORF">Psch_01721</name>
</gene>
<feature type="domain" description="Sensor histidine kinase NatK-like C-terminal" evidence="2">
    <location>
        <begin position="504"/>
        <end position="604"/>
    </location>
</feature>
<protein>
    <submittedName>
        <fullName evidence="3">Sensor histidine kinase DpiB</fullName>
        <ecNumber evidence="3">2.7.13.3</ecNumber>
    </submittedName>
</protein>
<dbReference type="InterPro" id="IPR036890">
    <property type="entry name" value="HATPase_C_sf"/>
</dbReference>
<feature type="transmembrane region" description="Helical" evidence="1">
    <location>
        <begin position="302"/>
        <end position="324"/>
    </location>
</feature>
<dbReference type="RefSeq" id="WP_190239882.1">
    <property type="nucleotide sequence ID" value="NZ_QFGA01000001.1"/>
</dbReference>
<dbReference type="PROSITE" id="PS51257">
    <property type="entry name" value="PROKAR_LIPOPROTEIN"/>
    <property type="match status" value="1"/>
</dbReference>
<dbReference type="PANTHER" id="PTHR40448:SF1">
    <property type="entry name" value="TWO-COMPONENT SENSOR HISTIDINE KINASE"/>
    <property type="match status" value="1"/>
</dbReference>
<evidence type="ECO:0000313" key="4">
    <source>
        <dbReference type="Proteomes" id="UP000298324"/>
    </source>
</evidence>
<feature type="transmembrane region" description="Helical" evidence="1">
    <location>
        <begin position="155"/>
        <end position="176"/>
    </location>
</feature>
<keyword evidence="3" id="KW-0808">Transferase</keyword>
<keyword evidence="1" id="KW-0472">Membrane</keyword>
<dbReference type="GO" id="GO:0042802">
    <property type="term" value="F:identical protein binding"/>
    <property type="evidence" value="ECO:0007669"/>
    <property type="project" value="TreeGrafter"/>
</dbReference>
<feature type="transmembrane region" description="Helical" evidence="1">
    <location>
        <begin position="182"/>
        <end position="204"/>
    </location>
</feature>
<feature type="transmembrane region" description="Helical" evidence="1">
    <location>
        <begin position="246"/>
        <end position="265"/>
    </location>
</feature>
<dbReference type="EC" id="2.7.13.3" evidence="3"/>
<evidence type="ECO:0000259" key="2">
    <source>
        <dbReference type="Pfam" id="PF14501"/>
    </source>
</evidence>
<feature type="transmembrane region" description="Helical" evidence="1">
    <location>
        <begin position="331"/>
        <end position="354"/>
    </location>
</feature>
<accession>A0A4Y7RH67</accession>
<comment type="caution">
    <text evidence="3">The sequence shown here is derived from an EMBL/GenBank/DDBJ whole genome shotgun (WGS) entry which is preliminary data.</text>
</comment>
<keyword evidence="4" id="KW-1185">Reference proteome</keyword>
<reference evidence="3 4" key="1">
    <citation type="journal article" date="2018" name="Environ. Microbiol.">
        <title>Novel energy conservation strategies and behaviour of Pelotomaculum schinkii driving syntrophic propionate catabolism.</title>
        <authorList>
            <person name="Hidalgo-Ahumada C.A.P."/>
            <person name="Nobu M.K."/>
            <person name="Narihiro T."/>
            <person name="Tamaki H."/>
            <person name="Liu W.T."/>
            <person name="Kamagata Y."/>
            <person name="Stams A.J.M."/>
            <person name="Imachi H."/>
            <person name="Sousa D.Z."/>
        </authorList>
    </citation>
    <scope>NUCLEOTIDE SEQUENCE [LARGE SCALE GENOMIC DNA]</scope>
    <source>
        <strain evidence="3 4">HH</strain>
    </source>
</reference>
<sequence length="617" mass="70120">MLNYKQKTNDHRLPAAILAQTLLALIAACIVLLYLSQYARPYRTDNIFLLSEGWQLQKGPGSIWSNLEHYPADISLKADEALQIRRTLSEKHAVRDGALMLVSIHQRIQVFLDETLLFDNLDRPLETDPGVSLHFVALPEQAAGKNLLIKIWSPYAIFASSLQPVYLGNLSSLHVFAVKKSILYMFLSLVCVLGGFVCAVFSALPMRSYVNRRANLFFGLFCILWGIYSVGRTYIAYLLFPPDINSFMRSFTYTLYPVFIIAYLRIRMVHYKRATDLVLGGFLATAFLALVLPPAFHLDYYRLLSVINPLYQLLFLIMVVLLLLELRRGNVFLRFISPCVAAASIACLCTIIAQTMRYDVLYNVYVVSFFGIILTIWFYNLYEFLQQRAKDQEEIRIMKLKNALTLEYCEATVENLQQIKLLRHEINNHASALQILCEEGDVDKISAYVQGISRWEAITSPVVYSNHFLLNCILTNRFARAYKQGIRIDYEVMVPKDVPIPDNDLSSLFLNLLNNAIEACMGVPENKRWIQLYVKMKNDFLLIRCSNSKENALTENGAGFLTTKQEKGAHGYGILVIKAIVEKYGSLLDISYDDRSFTLKTMLPVPPGAANAPPKQA</sequence>
<dbReference type="Proteomes" id="UP000298324">
    <property type="component" value="Unassembled WGS sequence"/>
</dbReference>
<evidence type="ECO:0000313" key="3">
    <source>
        <dbReference type="EMBL" id="TEB08166.1"/>
    </source>
</evidence>
<evidence type="ECO:0000256" key="1">
    <source>
        <dbReference type="SAM" id="Phobius"/>
    </source>
</evidence>
<keyword evidence="1" id="KW-0812">Transmembrane</keyword>
<organism evidence="3 4">
    <name type="scientific">Pelotomaculum schinkii</name>
    <dbReference type="NCBI Taxonomy" id="78350"/>
    <lineage>
        <taxon>Bacteria</taxon>
        <taxon>Bacillati</taxon>
        <taxon>Bacillota</taxon>
        <taxon>Clostridia</taxon>
        <taxon>Eubacteriales</taxon>
        <taxon>Desulfotomaculaceae</taxon>
        <taxon>Pelotomaculum</taxon>
    </lineage>
</organism>
<dbReference type="EMBL" id="QFGA01000001">
    <property type="protein sequence ID" value="TEB08166.1"/>
    <property type="molecule type" value="Genomic_DNA"/>
</dbReference>
<dbReference type="SUPFAM" id="SSF55874">
    <property type="entry name" value="ATPase domain of HSP90 chaperone/DNA topoisomerase II/histidine kinase"/>
    <property type="match status" value="1"/>
</dbReference>
<feature type="transmembrane region" description="Helical" evidence="1">
    <location>
        <begin position="277"/>
        <end position="296"/>
    </location>
</feature>
<proteinExistence type="predicted"/>
<dbReference type="PANTHER" id="PTHR40448">
    <property type="entry name" value="TWO-COMPONENT SENSOR HISTIDINE KINASE"/>
    <property type="match status" value="1"/>
</dbReference>
<name>A0A4Y7RH67_9FIRM</name>
<feature type="transmembrane region" description="Helical" evidence="1">
    <location>
        <begin position="216"/>
        <end position="240"/>
    </location>
</feature>
<keyword evidence="1" id="KW-1133">Transmembrane helix</keyword>